<dbReference type="Proteomes" id="UP000008030">
    <property type="component" value="Segment"/>
</dbReference>
<dbReference type="OrthoDB" id="32494at10239"/>
<sequence length="196" mass="22240">MSGSTAISYPRLPNEVGVVNNGGDTLPGVVDDIDLRIRRALMAYNNYADYTGEQAAENFTGRLNNLPFTNRDTARDPATATHYDPYRDGFYMYSMPNGRVGRSFTRFFKPNYWFSWLVPSRETYCRKCCSYGDYFMSSKYKDDPRFDNFQCNRTSCGSMPMARACNKPHALPNFSGIINRPAVMGTQVYPNQALVA</sequence>
<dbReference type="RefSeq" id="YP_762393.1">
    <property type="nucleotide sequence ID" value="NC_008361.1"/>
</dbReference>
<organism evidence="1 2">
    <name type="scientific">Spodoptera frugiperda ascovirus 1a</name>
    <name type="common">SfAV-1a</name>
    <dbReference type="NCBI Taxonomy" id="113370"/>
    <lineage>
        <taxon>Viruses</taxon>
        <taxon>Varidnaviria</taxon>
        <taxon>Bamfordvirae</taxon>
        <taxon>Nucleocytoviricota</taxon>
        <taxon>Megaviricetes</taxon>
        <taxon>Pimascovirales</taxon>
        <taxon>Pimascovirales incertae sedis</taxon>
        <taxon>Ascoviridae</taxon>
        <taxon>Ascovirus</taxon>
        <taxon>Ascovirus sfav1a</taxon>
    </lineage>
</organism>
<keyword evidence="2" id="KW-1185">Reference proteome</keyword>
<organismHost>
    <name type="scientific">Spodoptera frugiperda</name>
    <name type="common">Fall armyworm</name>
    <dbReference type="NCBI Taxonomy" id="7108"/>
</organismHost>
<dbReference type="KEGG" id="vg:4306159"/>
<protein>
    <submittedName>
        <fullName evidence="1">22.2 kDa</fullName>
    </submittedName>
</protein>
<dbReference type="EMBL" id="AM398843">
    <property type="protein sequence ID" value="CAL44638.1"/>
    <property type="molecule type" value="Genomic_DNA"/>
</dbReference>
<accession>Q0E563</accession>
<proteinExistence type="predicted"/>
<gene>
    <name evidence="1" type="primary">ORF038</name>
</gene>
<reference evidence="1 2" key="1">
    <citation type="journal article" date="2006" name="J. Virol.">
        <title>Genomic sequence of Spodoptera frugiperda Ascovirus 1a, an enveloped, double-stranded DNA insect virus that manipulates apoptosis for viral reproduction.</title>
        <authorList>
            <person name="Bideshi D.K."/>
            <person name="Demattei M.V."/>
            <person name="Rouleux-Bonnin F."/>
            <person name="Stasiak K."/>
            <person name="Tan Y."/>
            <person name="Bigot S."/>
            <person name="Bigot Y."/>
            <person name="Federici B.A."/>
        </authorList>
    </citation>
    <scope>NUCLEOTIDE SEQUENCE [LARGE SCALE GENOMIC DNA]</scope>
    <source>
        <strain evidence="2">SvAV-1a</strain>
    </source>
</reference>
<dbReference type="GeneID" id="4306159"/>
<evidence type="ECO:0000313" key="1">
    <source>
        <dbReference type="EMBL" id="CAL44638.1"/>
    </source>
</evidence>
<evidence type="ECO:0000313" key="2">
    <source>
        <dbReference type="Proteomes" id="UP000008030"/>
    </source>
</evidence>
<name>Q0E563_SFAVA</name>